<dbReference type="Gene3D" id="3.40.50.300">
    <property type="entry name" value="P-loop containing nucleotide triphosphate hydrolases"/>
    <property type="match status" value="1"/>
</dbReference>
<dbReference type="SUPFAM" id="SSF53795">
    <property type="entry name" value="PEP carboxykinase-like"/>
    <property type="match status" value="1"/>
</dbReference>
<evidence type="ECO:0000313" key="2">
    <source>
        <dbReference type="Proteomes" id="UP000242864"/>
    </source>
</evidence>
<accession>A0AAC9RS42</accession>
<dbReference type="Proteomes" id="UP000242864">
    <property type="component" value="Chromosome"/>
</dbReference>
<dbReference type="InterPro" id="IPR027417">
    <property type="entry name" value="P-loop_NTPase"/>
</dbReference>
<evidence type="ECO:0000313" key="1">
    <source>
        <dbReference type="EMBL" id="ARJ51358.1"/>
    </source>
</evidence>
<gene>
    <name evidence="1" type="ORF">B5P37_08560</name>
</gene>
<keyword evidence="2" id="KW-1185">Reference proteome</keyword>
<dbReference type="KEGG" id="slz:B5P37_08560"/>
<organism evidence="1 2">
    <name type="scientific">Staphylococcus lutrae</name>
    <dbReference type="NCBI Taxonomy" id="155085"/>
    <lineage>
        <taxon>Bacteria</taxon>
        <taxon>Bacillati</taxon>
        <taxon>Bacillota</taxon>
        <taxon>Bacilli</taxon>
        <taxon>Bacillales</taxon>
        <taxon>Staphylococcaceae</taxon>
        <taxon>Staphylococcus</taxon>
    </lineage>
</organism>
<proteinExistence type="predicted"/>
<protein>
    <submittedName>
        <fullName evidence="1">Uncharacterized protein</fullName>
    </submittedName>
</protein>
<dbReference type="EMBL" id="CP020773">
    <property type="protein sequence ID" value="ARJ51358.1"/>
    <property type="molecule type" value="Genomic_DNA"/>
</dbReference>
<name>A0AAC9RS42_9STAP</name>
<dbReference type="RefSeq" id="WP_085237827.1">
    <property type="nucleotide sequence ID" value="NZ_CP020773.1"/>
</dbReference>
<dbReference type="AlphaFoldDB" id="A0AAC9RS42"/>
<reference evidence="1 2" key="1">
    <citation type="submission" date="2017-04" db="EMBL/GenBank/DDBJ databases">
        <authorList>
            <person name="Veseli I.A."/>
            <person name="Tang C."/>
            <person name="Pombert J.-F."/>
        </authorList>
    </citation>
    <scope>NUCLEOTIDE SEQUENCE [LARGE SCALE GENOMIC DNA]</scope>
    <source>
        <strain evidence="1 2">ATCC 700373</strain>
    </source>
</reference>
<sequence>MICKSYEKNFNFYNNLINIETNDLNVLNQITYIYREYIDESGLKPIYYVKIENNGNNKYLLSELIDNNNIKITHGKSKKMMKKWTDKVTFLPPITVPFFQKQFSFFHGCAIRIKNKTVVILGPSKSGKTTLIMELMDLKCKLISDDLVVINNIDGSILPFKKPIGIRNTNKFLFEKRIQRLLIDKDNSPPFFSLANGLQTALIHITDVNDWSFFEKASYIDEIYFISDNFKDVDSPEDFFKLFLKQACISMDIVNTLMKIYLQLKKTPAKINVRDLNDVLKVLDI</sequence>